<sequence length="138" mass="15733">MRGSGYAALRSMADTTDIVRLLIELRKDQLKALQWGIQKRGQSRSLRGRSGASDATTKRLEAFFESPDRENPFQEWLSALLEDMYVIDAATIYIQRTRGGQPYALRAIDGATIKRLIAKKATHHRRLLRRISRSCTAR</sequence>
<evidence type="ECO:0000313" key="1">
    <source>
        <dbReference type="EMBL" id="EQD31929.1"/>
    </source>
</evidence>
<proteinExistence type="predicted"/>
<accession>T0ZTD5</accession>
<dbReference type="EMBL" id="AUZX01014536">
    <property type="protein sequence ID" value="EQD31929.1"/>
    <property type="molecule type" value="Genomic_DNA"/>
</dbReference>
<gene>
    <name evidence="1" type="ORF">B1A_19683</name>
</gene>
<dbReference type="AlphaFoldDB" id="T0ZTD5"/>
<comment type="caution">
    <text evidence="1">The sequence shown here is derived from an EMBL/GenBank/DDBJ whole genome shotgun (WGS) entry which is preliminary data.</text>
</comment>
<protein>
    <submittedName>
        <fullName evidence="1">Uncharacterized protein</fullName>
    </submittedName>
</protein>
<name>T0ZTD5_9ZZZZ</name>
<reference evidence="1" key="2">
    <citation type="journal article" date="2014" name="ISME J.">
        <title>Microbial stratification in low pH oxic and suboxic macroscopic growths along an acid mine drainage.</title>
        <authorList>
            <person name="Mendez-Garcia C."/>
            <person name="Mesa V."/>
            <person name="Sprenger R.R."/>
            <person name="Richter M."/>
            <person name="Diez M.S."/>
            <person name="Solano J."/>
            <person name="Bargiela R."/>
            <person name="Golyshina O.V."/>
            <person name="Manteca A."/>
            <person name="Ramos J.L."/>
            <person name="Gallego J.R."/>
            <person name="Llorente I."/>
            <person name="Martins Dos Santos V.A."/>
            <person name="Jensen O.N."/>
            <person name="Pelaez A.I."/>
            <person name="Sanchez J."/>
            <person name="Ferrer M."/>
        </authorList>
    </citation>
    <scope>NUCLEOTIDE SEQUENCE</scope>
</reference>
<reference evidence="1" key="1">
    <citation type="submission" date="2013-08" db="EMBL/GenBank/DDBJ databases">
        <authorList>
            <person name="Mendez C."/>
            <person name="Richter M."/>
            <person name="Ferrer M."/>
            <person name="Sanchez J."/>
        </authorList>
    </citation>
    <scope>NUCLEOTIDE SEQUENCE</scope>
</reference>
<organism evidence="1">
    <name type="scientific">mine drainage metagenome</name>
    <dbReference type="NCBI Taxonomy" id="410659"/>
    <lineage>
        <taxon>unclassified sequences</taxon>
        <taxon>metagenomes</taxon>
        <taxon>ecological metagenomes</taxon>
    </lineage>
</organism>